<evidence type="ECO:0000256" key="2">
    <source>
        <dbReference type="ARBA" id="ARBA00022908"/>
    </source>
</evidence>
<dbReference type="InterPro" id="IPR002104">
    <property type="entry name" value="Integrase_catalytic"/>
</dbReference>
<dbReference type="Pfam" id="PF14659">
    <property type="entry name" value="Phage_int_SAM_3"/>
    <property type="match status" value="1"/>
</dbReference>
<evidence type="ECO:0000256" key="3">
    <source>
        <dbReference type="ARBA" id="ARBA00023125"/>
    </source>
</evidence>
<name>A0ABS5AV07_9STRE</name>
<dbReference type="CDD" id="cd01189">
    <property type="entry name" value="INT_ICEBs1_C_like"/>
    <property type="match status" value="1"/>
</dbReference>
<accession>A0ABS5AV07</accession>
<dbReference type="Pfam" id="PF00589">
    <property type="entry name" value="Phage_integrase"/>
    <property type="match status" value="1"/>
</dbReference>
<proteinExistence type="inferred from homology"/>
<reference evidence="6 7" key="1">
    <citation type="submission" date="2018-05" db="EMBL/GenBank/DDBJ databases">
        <title>Draft genome sequence of Streptococcus panodentis CCUG 70867T.</title>
        <authorList>
            <person name="Salva-Serra F."/>
            <person name="Mendez V."/>
            <person name="Jaen-Luchoro D."/>
            <person name="Gonzales-Siles L."/>
            <person name="Karlsson R."/>
            <person name="Engstrom-Jakobsson H."/>
            <person name="Busquets A."/>
            <person name="Gomila M."/>
            <person name="Pineiro-Iglesias B."/>
            <person name="Bennasar-Figueras A."/>
            <person name="Seeger M."/>
            <person name="Moore E."/>
        </authorList>
    </citation>
    <scope>NUCLEOTIDE SEQUENCE [LARGE SCALE GENOMIC DNA]</scope>
    <source>
        <strain evidence="6 7">CCUG 70867</strain>
    </source>
</reference>
<dbReference type="Gene3D" id="1.10.150.130">
    <property type="match status" value="1"/>
</dbReference>
<dbReference type="PANTHER" id="PTHR30349:SF64">
    <property type="entry name" value="PROPHAGE INTEGRASE INTD-RELATED"/>
    <property type="match status" value="1"/>
</dbReference>
<dbReference type="InterPro" id="IPR050090">
    <property type="entry name" value="Tyrosine_recombinase_XerCD"/>
</dbReference>
<keyword evidence="7" id="KW-1185">Reference proteome</keyword>
<dbReference type="InterPro" id="IPR010998">
    <property type="entry name" value="Integrase_recombinase_N"/>
</dbReference>
<keyword evidence="3" id="KW-0238">DNA-binding</keyword>
<gene>
    <name evidence="6" type="ORF">DHL47_03050</name>
</gene>
<dbReference type="InterPro" id="IPR013762">
    <property type="entry name" value="Integrase-like_cat_sf"/>
</dbReference>
<keyword evidence="4" id="KW-0233">DNA recombination</keyword>
<evidence type="ECO:0000259" key="5">
    <source>
        <dbReference type="PROSITE" id="PS51898"/>
    </source>
</evidence>
<dbReference type="PANTHER" id="PTHR30349">
    <property type="entry name" value="PHAGE INTEGRASE-RELATED"/>
    <property type="match status" value="1"/>
</dbReference>
<dbReference type="Proteomes" id="UP001519349">
    <property type="component" value="Unassembled WGS sequence"/>
</dbReference>
<dbReference type="Gene3D" id="1.10.443.10">
    <property type="entry name" value="Intergrase catalytic core"/>
    <property type="match status" value="1"/>
</dbReference>
<dbReference type="EMBL" id="QFAY01000004">
    <property type="protein sequence ID" value="MBP2620325.1"/>
    <property type="molecule type" value="Genomic_DNA"/>
</dbReference>
<dbReference type="SUPFAM" id="SSF56349">
    <property type="entry name" value="DNA breaking-rejoining enzymes"/>
    <property type="match status" value="1"/>
</dbReference>
<dbReference type="PROSITE" id="PS51898">
    <property type="entry name" value="TYR_RECOMBINASE"/>
    <property type="match status" value="1"/>
</dbReference>
<comment type="similarity">
    <text evidence="1">Belongs to the 'phage' integrase family.</text>
</comment>
<protein>
    <submittedName>
        <fullName evidence="6">Site-specific integrase</fullName>
    </submittedName>
</protein>
<dbReference type="RefSeq" id="WP_209550837.1">
    <property type="nucleotide sequence ID" value="NZ_QFAY01000004.1"/>
</dbReference>
<evidence type="ECO:0000313" key="7">
    <source>
        <dbReference type="Proteomes" id="UP001519349"/>
    </source>
</evidence>
<keyword evidence="2" id="KW-0229">DNA integration</keyword>
<sequence length="422" mass="48310">MKRKIVNHNNRKVIKIIKKDNSISYTVRGVYLGIDVKTGKKVTTSITAKTLRSLDKKINQAKLNFESNGSTLKENVVITTFEELCEFWFASYVTWVTSQNTINRVRGYLYTYIIPKFGSYKPDQIKSADVQLWVNQLAKLSQESIDLGTLQAQKGSAKDFGAVAHKLEDIFDFGIVNFGLQQNPVTGIKIPPKPKANKNRVMVLHDDDLRKWLNFLDTLQSTRANRRFIVICNTLLASALRINELLALEIDDLIFETNEIKVSKTLMWKPGDKKLGIKGKMICKNTPKTDAGNRKVSVPSDILVELQSFHNEMNQYFDKHGLPHSNLIFPTIYGNYMCDRNERSTLKRRLMSLGLPDYGFHLFRHTHASMMLNAGLNWKELQARMGHKSISTTMDTYAELAPKKKHEAVNIYLDKLNELHKK</sequence>
<dbReference type="InterPro" id="IPR011010">
    <property type="entry name" value="DNA_brk_join_enz"/>
</dbReference>
<evidence type="ECO:0000256" key="1">
    <source>
        <dbReference type="ARBA" id="ARBA00008857"/>
    </source>
</evidence>
<feature type="domain" description="Tyr recombinase" evidence="5">
    <location>
        <begin position="198"/>
        <end position="410"/>
    </location>
</feature>
<evidence type="ECO:0000256" key="4">
    <source>
        <dbReference type="ARBA" id="ARBA00023172"/>
    </source>
</evidence>
<evidence type="ECO:0000313" key="6">
    <source>
        <dbReference type="EMBL" id="MBP2620325.1"/>
    </source>
</evidence>
<comment type="caution">
    <text evidence="6">The sequence shown here is derived from an EMBL/GenBank/DDBJ whole genome shotgun (WGS) entry which is preliminary data.</text>
</comment>
<organism evidence="6 7">
    <name type="scientific">Streptococcus panodentis</name>
    <dbReference type="NCBI Taxonomy" id="1581472"/>
    <lineage>
        <taxon>Bacteria</taxon>
        <taxon>Bacillati</taxon>
        <taxon>Bacillota</taxon>
        <taxon>Bacilli</taxon>
        <taxon>Lactobacillales</taxon>
        <taxon>Streptococcaceae</taxon>
        <taxon>Streptococcus</taxon>
    </lineage>
</organism>
<dbReference type="InterPro" id="IPR004107">
    <property type="entry name" value="Integrase_SAM-like_N"/>
</dbReference>